<gene>
    <name evidence="1" type="ORF">L2E82_09798</name>
</gene>
<proteinExistence type="predicted"/>
<protein>
    <submittedName>
        <fullName evidence="1">Uncharacterized protein</fullName>
    </submittedName>
</protein>
<reference evidence="1 2" key="2">
    <citation type="journal article" date="2022" name="Mol. Ecol. Resour.">
        <title>The genomes of chicory, endive, great burdock and yacon provide insights into Asteraceae paleo-polyploidization history and plant inulin production.</title>
        <authorList>
            <person name="Fan W."/>
            <person name="Wang S."/>
            <person name="Wang H."/>
            <person name="Wang A."/>
            <person name="Jiang F."/>
            <person name="Liu H."/>
            <person name="Zhao H."/>
            <person name="Xu D."/>
            <person name="Zhang Y."/>
        </authorList>
    </citation>
    <scope>NUCLEOTIDE SEQUENCE [LARGE SCALE GENOMIC DNA]</scope>
    <source>
        <strain evidence="2">cv. Punajuju</strain>
        <tissue evidence="1">Leaves</tissue>
    </source>
</reference>
<evidence type="ECO:0000313" key="1">
    <source>
        <dbReference type="EMBL" id="KAI3779993.1"/>
    </source>
</evidence>
<reference evidence="2" key="1">
    <citation type="journal article" date="2022" name="Mol. Ecol. Resour.">
        <title>The genomes of chicory, endive, great burdock and yacon provide insights into Asteraceae palaeo-polyploidization history and plant inulin production.</title>
        <authorList>
            <person name="Fan W."/>
            <person name="Wang S."/>
            <person name="Wang H."/>
            <person name="Wang A."/>
            <person name="Jiang F."/>
            <person name="Liu H."/>
            <person name="Zhao H."/>
            <person name="Xu D."/>
            <person name="Zhang Y."/>
        </authorList>
    </citation>
    <scope>NUCLEOTIDE SEQUENCE [LARGE SCALE GENOMIC DNA]</scope>
    <source>
        <strain evidence="2">cv. Punajuju</strain>
    </source>
</reference>
<comment type="caution">
    <text evidence="1">The sequence shown here is derived from an EMBL/GenBank/DDBJ whole genome shotgun (WGS) entry which is preliminary data.</text>
</comment>
<keyword evidence="2" id="KW-1185">Reference proteome</keyword>
<dbReference type="EMBL" id="CM042010">
    <property type="protein sequence ID" value="KAI3779993.1"/>
    <property type="molecule type" value="Genomic_DNA"/>
</dbReference>
<dbReference type="Proteomes" id="UP001055811">
    <property type="component" value="Linkage Group LG02"/>
</dbReference>
<accession>A0ACB9G952</accession>
<name>A0ACB9G952_CICIN</name>
<evidence type="ECO:0000313" key="2">
    <source>
        <dbReference type="Proteomes" id="UP001055811"/>
    </source>
</evidence>
<sequence length="105" mass="11220">MVENIFEEEVVGDNATSNSTAFDVLDVFENVDLVMCESVPSPDNLVEEDVVEEAVSDSTDLGPTIPEIIEIANQGSGDGRLCTTIRSNQSLTLGSDPLVGRCSRT</sequence>
<organism evidence="1 2">
    <name type="scientific">Cichorium intybus</name>
    <name type="common">Chicory</name>
    <dbReference type="NCBI Taxonomy" id="13427"/>
    <lineage>
        <taxon>Eukaryota</taxon>
        <taxon>Viridiplantae</taxon>
        <taxon>Streptophyta</taxon>
        <taxon>Embryophyta</taxon>
        <taxon>Tracheophyta</taxon>
        <taxon>Spermatophyta</taxon>
        <taxon>Magnoliopsida</taxon>
        <taxon>eudicotyledons</taxon>
        <taxon>Gunneridae</taxon>
        <taxon>Pentapetalae</taxon>
        <taxon>asterids</taxon>
        <taxon>campanulids</taxon>
        <taxon>Asterales</taxon>
        <taxon>Asteraceae</taxon>
        <taxon>Cichorioideae</taxon>
        <taxon>Cichorieae</taxon>
        <taxon>Cichoriinae</taxon>
        <taxon>Cichorium</taxon>
    </lineage>
</organism>